<gene>
    <name evidence="4" type="ORF">EG346_23345</name>
</gene>
<name>A0A3G6M5I0_CHRCU</name>
<dbReference type="Pfam" id="PF13751">
    <property type="entry name" value="DDE_Tnp_1_6"/>
    <property type="match status" value="1"/>
</dbReference>
<organism evidence="4 5">
    <name type="scientific">Chryseobacterium carnipullorum</name>
    <dbReference type="NCBI Taxonomy" id="1124835"/>
    <lineage>
        <taxon>Bacteria</taxon>
        <taxon>Pseudomonadati</taxon>
        <taxon>Bacteroidota</taxon>
        <taxon>Flavobacteriia</taxon>
        <taxon>Flavobacteriales</taxon>
        <taxon>Weeksellaceae</taxon>
        <taxon>Chryseobacterium group</taxon>
        <taxon>Chryseobacterium</taxon>
    </lineage>
</organism>
<dbReference type="Proteomes" id="UP000273270">
    <property type="component" value="Chromosome"/>
</dbReference>
<evidence type="ECO:0000256" key="1">
    <source>
        <dbReference type="SAM" id="Coils"/>
    </source>
</evidence>
<evidence type="ECO:0000259" key="3">
    <source>
        <dbReference type="Pfam" id="PF13751"/>
    </source>
</evidence>
<dbReference type="OrthoDB" id="1121830at2"/>
<dbReference type="AlphaFoldDB" id="A0A3G6M5I0"/>
<sequence>MAFKHYNQNQLVLFPHTFDDLIPMDHSVRIVNEVLDKINISTLLDAYRKEGNPSYHPLMMLKVMVFAYMENIYSSRKIEKAMRENVLFMWLSNMNIADHNTIARFRSQKLQTAFKDVFTQVVLLLAEEGLITLKQIYTDGTKIEAQAGRYTFVWGKSIKTNKEKMLKQLEELWEYAQSIASDEDKDPEPPEFREINKEKIQKTVESINQKLKGSKIADKKGGAKAKAKLNYIRNNFEKNLDKYQQQEEILAERGSYSKTDTDATFMRMKEDHMKNGQLKPAYNTQISTENQFILNYTLHQTPADTNTLASHLENFKDNIGQEKFYEIESLTADAGYGSEENYELLEKLEIEAFVKYNTFDKEQDENYQSKNKTFSKEHLHYNQEKDFYVCPMGQRMEKTHESNKTTKTGFEQTLSHYKVKNCQGCPLRSMCHQSKENRSIERNHNLERHKELTRKRLKSEEGIEKRKKRCYDVEPVFANLKHNHHFKRFMLKSLKKVEIEFGLHALAHNLRKKVA</sequence>
<dbReference type="RefSeq" id="WP_123882109.1">
    <property type="nucleotide sequence ID" value="NZ_CP033920.1"/>
</dbReference>
<dbReference type="KEGG" id="ccau:EG346_23345"/>
<dbReference type="PANTHER" id="PTHR33408">
    <property type="entry name" value="TRANSPOSASE"/>
    <property type="match status" value="1"/>
</dbReference>
<dbReference type="InterPro" id="IPR008490">
    <property type="entry name" value="Transposase_InsH_N"/>
</dbReference>
<protein>
    <submittedName>
        <fullName evidence="4">IS1182 family transposase</fullName>
    </submittedName>
</protein>
<keyword evidence="5" id="KW-1185">Reference proteome</keyword>
<feature type="coiled-coil region" evidence="1">
    <location>
        <begin position="226"/>
        <end position="253"/>
    </location>
</feature>
<feature type="domain" description="Transposase InsH N-terminal" evidence="2">
    <location>
        <begin position="17"/>
        <end position="107"/>
    </location>
</feature>
<dbReference type="EMBL" id="CP033920">
    <property type="protein sequence ID" value="AZA50930.1"/>
    <property type="molecule type" value="Genomic_DNA"/>
</dbReference>
<dbReference type="Pfam" id="PF05598">
    <property type="entry name" value="DUF772"/>
    <property type="match status" value="1"/>
</dbReference>
<evidence type="ECO:0000313" key="5">
    <source>
        <dbReference type="Proteomes" id="UP000273270"/>
    </source>
</evidence>
<evidence type="ECO:0000259" key="2">
    <source>
        <dbReference type="Pfam" id="PF05598"/>
    </source>
</evidence>
<reference evidence="5" key="1">
    <citation type="submission" date="2018-11" db="EMBL/GenBank/DDBJ databases">
        <title>Proposal to divide the Flavobacteriaceae and reorganize its genera based on Amino Acid Identity values calculated from whole genome sequences.</title>
        <authorList>
            <person name="Nicholson A.C."/>
            <person name="Gulvik C.A."/>
            <person name="Whitney A.M."/>
            <person name="Humrighouse B.W."/>
            <person name="Bell M."/>
            <person name="Holmes B."/>
            <person name="Steigerwalt A.G."/>
            <person name="Villarma A."/>
            <person name="Sheth M."/>
            <person name="Batra D."/>
            <person name="Pryor J."/>
            <person name="Bernardet J.-F."/>
            <person name="Hugo C."/>
            <person name="Kampfer P."/>
            <person name="Newman J."/>
            <person name="McQuiston J.R."/>
        </authorList>
    </citation>
    <scope>NUCLEOTIDE SEQUENCE [LARGE SCALE GENOMIC DNA]</scope>
    <source>
        <strain evidence="5">G0188</strain>
    </source>
</reference>
<keyword evidence="1" id="KW-0175">Coiled coil</keyword>
<feature type="domain" description="Transposase DDE" evidence="3">
    <location>
        <begin position="389"/>
        <end position="512"/>
    </location>
</feature>
<dbReference type="NCBIfam" id="NF033551">
    <property type="entry name" value="transpos_IS1182"/>
    <property type="match status" value="1"/>
</dbReference>
<evidence type="ECO:0000313" key="4">
    <source>
        <dbReference type="EMBL" id="AZA50930.1"/>
    </source>
</evidence>
<dbReference type="InterPro" id="IPR025668">
    <property type="entry name" value="Tnp_DDE_dom"/>
</dbReference>
<dbReference type="InterPro" id="IPR047629">
    <property type="entry name" value="IS1182_transpos"/>
</dbReference>
<accession>A0A3G6M5I0</accession>
<dbReference type="PANTHER" id="PTHR33408:SF2">
    <property type="entry name" value="TRANSPOSASE DDE DOMAIN-CONTAINING PROTEIN"/>
    <property type="match status" value="1"/>
</dbReference>
<proteinExistence type="predicted"/>